<evidence type="ECO:0000313" key="8">
    <source>
        <dbReference type="EMBL" id="PWN97054.1"/>
    </source>
</evidence>
<dbReference type="Pfam" id="PF01174">
    <property type="entry name" value="SNO"/>
    <property type="match status" value="2"/>
</dbReference>
<dbReference type="RefSeq" id="XP_025597333.1">
    <property type="nucleotide sequence ID" value="XM_025740963.1"/>
</dbReference>
<dbReference type="Gene3D" id="3.40.50.880">
    <property type="match status" value="1"/>
</dbReference>
<sequence length="281" mass="29072">MAAPLTVGVLALQGAFHEHMQHLTLLPAPAGYSHVAAVAVRSAEALAQCHALVIPGGESTAIALAAQRASLLEPLRAWVRDGRPTWGTCAGMILLAREAAGGKRGGQHLLGGIDVRVGRNGFGTQVSQLRAVECCGPAPFPGVFIRAPIVESLLLPSDISAVPPGSATLTPGAQRISVAPPLEAEGAPRARRPPLEVLATLATLPGASAPAPKSERAPASLDIPNRPPHDAQIVALRQGRLLATSFHPELTTDGRLHAYFLRVCVLGSDADVGMPPLDADE</sequence>
<dbReference type="PROSITE" id="PS51130">
    <property type="entry name" value="PDXT_SNO_2"/>
    <property type="match status" value="1"/>
</dbReference>
<evidence type="ECO:0000256" key="5">
    <source>
        <dbReference type="ARBA" id="ARBA00023239"/>
    </source>
</evidence>
<dbReference type="PROSITE" id="PS51273">
    <property type="entry name" value="GATASE_TYPE_1"/>
    <property type="match status" value="1"/>
</dbReference>
<gene>
    <name evidence="8" type="ORF">FA09DRAFT_319981</name>
</gene>
<dbReference type="PANTHER" id="PTHR31559">
    <property type="entry name" value="PYRIDOXAL 5'-PHOSPHATE SYNTHASE SUBUNIT SNO"/>
    <property type="match status" value="1"/>
</dbReference>
<feature type="region of interest" description="Disordered" evidence="7">
    <location>
        <begin position="204"/>
        <end position="226"/>
    </location>
</feature>
<dbReference type="InterPro" id="IPR021196">
    <property type="entry name" value="PdxT/SNO_CS"/>
</dbReference>
<dbReference type="Proteomes" id="UP000245946">
    <property type="component" value="Unassembled WGS sequence"/>
</dbReference>
<dbReference type="EMBL" id="KZ819296">
    <property type="protein sequence ID" value="PWN97054.1"/>
    <property type="molecule type" value="Genomic_DNA"/>
</dbReference>
<dbReference type="GO" id="GO:0016829">
    <property type="term" value="F:lyase activity"/>
    <property type="evidence" value="ECO:0007669"/>
    <property type="project" value="UniProtKB-KW"/>
</dbReference>
<dbReference type="GO" id="GO:0005829">
    <property type="term" value="C:cytosol"/>
    <property type="evidence" value="ECO:0007669"/>
    <property type="project" value="TreeGrafter"/>
</dbReference>
<dbReference type="AlphaFoldDB" id="A0A316Z7K8"/>
<dbReference type="OrthoDB" id="2039at2759"/>
<evidence type="ECO:0000256" key="6">
    <source>
        <dbReference type="ARBA" id="ARBA00049534"/>
    </source>
</evidence>
<dbReference type="SUPFAM" id="SSF52317">
    <property type="entry name" value="Class I glutamine amidotransferase-like"/>
    <property type="match status" value="1"/>
</dbReference>
<dbReference type="PROSITE" id="PS01236">
    <property type="entry name" value="PDXT_SNO_1"/>
    <property type="match status" value="1"/>
</dbReference>
<dbReference type="GO" id="GO:0042823">
    <property type="term" value="P:pyridoxal phosphate biosynthetic process"/>
    <property type="evidence" value="ECO:0007669"/>
    <property type="project" value="InterPro"/>
</dbReference>
<dbReference type="GO" id="GO:0016740">
    <property type="term" value="F:transferase activity"/>
    <property type="evidence" value="ECO:0007669"/>
    <property type="project" value="UniProtKB-KW"/>
</dbReference>
<evidence type="ECO:0000256" key="1">
    <source>
        <dbReference type="ARBA" id="ARBA00008345"/>
    </source>
</evidence>
<name>A0A316Z7K8_9BASI</name>
<dbReference type="NCBIfam" id="TIGR03800">
    <property type="entry name" value="PLP_synth_Pdx2"/>
    <property type="match status" value="1"/>
</dbReference>
<keyword evidence="5" id="KW-0456">Lyase</keyword>
<evidence type="ECO:0000256" key="2">
    <source>
        <dbReference type="ARBA" id="ARBA00012918"/>
    </source>
</evidence>
<comment type="similarity">
    <text evidence="1">Belongs to the glutaminase PdxT/SNO family.</text>
</comment>
<dbReference type="GO" id="GO:0004359">
    <property type="term" value="F:glutaminase activity"/>
    <property type="evidence" value="ECO:0007669"/>
    <property type="project" value="UniProtKB-EC"/>
</dbReference>
<dbReference type="GO" id="GO:1903600">
    <property type="term" value="C:glutaminase complex"/>
    <property type="evidence" value="ECO:0007669"/>
    <property type="project" value="TreeGrafter"/>
</dbReference>
<protein>
    <recommendedName>
        <fullName evidence="2">glutaminase</fullName>
        <ecNumber evidence="2">3.5.1.2</ecNumber>
    </recommendedName>
</protein>
<dbReference type="GeneID" id="37268507"/>
<proteinExistence type="inferred from homology"/>
<keyword evidence="8" id="KW-0808">Transferase</keyword>
<dbReference type="GO" id="GO:0008614">
    <property type="term" value="P:pyridoxine metabolic process"/>
    <property type="evidence" value="ECO:0007669"/>
    <property type="project" value="TreeGrafter"/>
</dbReference>
<dbReference type="InterPro" id="IPR029062">
    <property type="entry name" value="Class_I_gatase-like"/>
</dbReference>
<evidence type="ECO:0000256" key="3">
    <source>
        <dbReference type="ARBA" id="ARBA00022801"/>
    </source>
</evidence>
<comment type="catalytic activity">
    <reaction evidence="6">
        <text>L-glutamine + H2O = L-glutamate + NH4(+)</text>
        <dbReference type="Rhea" id="RHEA:15889"/>
        <dbReference type="ChEBI" id="CHEBI:15377"/>
        <dbReference type="ChEBI" id="CHEBI:28938"/>
        <dbReference type="ChEBI" id="CHEBI:29985"/>
        <dbReference type="ChEBI" id="CHEBI:58359"/>
        <dbReference type="EC" id="3.5.1.2"/>
    </reaction>
</comment>
<dbReference type="STRING" id="58919.A0A316Z7K8"/>
<dbReference type="InterPro" id="IPR002161">
    <property type="entry name" value="PdxT/SNO"/>
</dbReference>
<organism evidence="8 9">
    <name type="scientific">Tilletiopsis washingtonensis</name>
    <dbReference type="NCBI Taxonomy" id="58919"/>
    <lineage>
        <taxon>Eukaryota</taxon>
        <taxon>Fungi</taxon>
        <taxon>Dikarya</taxon>
        <taxon>Basidiomycota</taxon>
        <taxon>Ustilaginomycotina</taxon>
        <taxon>Exobasidiomycetes</taxon>
        <taxon>Entylomatales</taxon>
        <taxon>Entylomatales incertae sedis</taxon>
        <taxon>Tilletiopsis</taxon>
    </lineage>
</organism>
<keyword evidence="4 8" id="KW-0315">Glutamine amidotransferase</keyword>
<accession>A0A316Z7K8</accession>
<dbReference type="PANTHER" id="PTHR31559:SF0">
    <property type="entry name" value="PYRIDOXAL 5'-PHOSPHATE SYNTHASE SUBUNIT SNO1-RELATED"/>
    <property type="match status" value="1"/>
</dbReference>
<evidence type="ECO:0000256" key="4">
    <source>
        <dbReference type="ARBA" id="ARBA00022962"/>
    </source>
</evidence>
<evidence type="ECO:0000256" key="7">
    <source>
        <dbReference type="SAM" id="MobiDB-lite"/>
    </source>
</evidence>
<reference evidence="8 9" key="1">
    <citation type="journal article" date="2018" name="Mol. Biol. Evol.">
        <title>Broad Genomic Sampling Reveals a Smut Pathogenic Ancestry of the Fungal Clade Ustilaginomycotina.</title>
        <authorList>
            <person name="Kijpornyongpan T."/>
            <person name="Mondo S.J."/>
            <person name="Barry K."/>
            <person name="Sandor L."/>
            <person name="Lee J."/>
            <person name="Lipzen A."/>
            <person name="Pangilinan J."/>
            <person name="LaButti K."/>
            <person name="Hainaut M."/>
            <person name="Henrissat B."/>
            <person name="Grigoriev I.V."/>
            <person name="Spatafora J.W."/>
            <person name="Aime M.C."/>
        </authorList>
    </citation>
    <scope>NUCLEOTIDE SEQUENCE [LARGE SCALE GENOMIC DNA]</scope>
    <source>
        <strain evidence="8 9">MCA 4186</strain>
    </source>
</reference>
<keyword evidence="3" id="KW-0378">Hydrolase</keyword>
<dbReference type="EC" id="3.5.1.2" evidence="2"/>
<evidence type="ECO:0000313" key="9">
    <source>
        <dbReference type="Proteomes" id="UP000245946"/>
    </source>
</evidence>
<keyword evidence="9" id="KW-1185">Reference proteome</keyword>